<evidence type="ECO:0000256" key="2">
    <source>
        <dbReference type="SAM" id="Phobius"/>
    </source>
</evidence>
<feature type="compositionally biased region" description="Low complexity" evidence="1">
    <location>
        <begin position="531"/>
        <end position="542"/>
    </location>
</feature>
<feature type="compositionally biased region" description="Basic and acidic residues" evidence="1">
    <location>
        <begin position="236"/>
        <end position="249"/>
    </location>
</feature>
<proteinExistence type="predicted"/>
<name>A0AA39US08_9AGAR</name>
<dbReference type="EMBL" id="JAUEPU010000008">
    <property type="protein sequence ID" value="KAK0500533.1"/>
    <property type="molecule type" value="Genomic_DNA"/>
</dbReference>
<feature type="compositionally biased region" description="Low complexity" evidence="1">
    <location>
        <begin position="476"/>
        <end position="491"/>
    </location>
</feature>
<feature type="region of interest" description="Disordered" evidence="1">
    <location>
        <begin position="473"/>
        <end position="544"/>
    </location>
</feature>
<keyword evidence="2" id="KW-0472">Membrane</keyword>
<sequence length="736" mass="81731">MLKRRSSAGEERACVRALVPGSLVGIFFFGLSSLDTDGFFFFYKNFIYLSFLNKQRPSHVVVRPNQTLTLFLFPSRYLIFTDPSVDLYSRIIVLGAIALVGLGLITLSVVWLRDWRKQRAARLKLASRSSLSTSTNHNDRDDPPCASRRRRTCHNFFLHLRGRSEDFPLPMQPIPTSPRTPSPPAAIQPYDPPTCPPPAYQQHGAPSSAPSSVWSCGALANVSVAGPPLPHAPDAGAEHDLTSGPKTHELPMRELDLDDEGNLQVQRVDLAAQSLKELRALCIGCQIPYSGTKPLLRGRLVQLSDQGMAKWKAAYIPPARIAHKGVRGGGIKKPNRLQARLLDAQQKFGGQEGGQNYTLKGSTGDKRSQAEVDGLLLWADRMVAKTNAAGPASRPLSHTHLPNNRQPSSLPIQTKDQGAAGRVLVSAMTEALKTHLPGSFSEANLTNTIQKCFSQEAPSNDFDFDHLVSESVTMDSSTEASPSSSPLALVPMPSPEFQDSVSDSVTTPDAAISAEAGPSGSPLMSSQTFEVSSTHPSSSSTGLTGGGIVGVQKRVLHLAHGVTLSYTEAMLPEYPPVRFGNDMNRLITSWDDSSPYYQTPEAFYPIILNGVPIPIKYWQEMYVRSHRGWLKLKSPWAKWKYIMEEYERLLPFDFWNRFTSKKTHKRLSMHAIDELLRAERKVKNTKLVQEARATLGENLNEDFQYRRGNTVKTMSREWNIARLYREKRNDEDKENQ</sequence>
<feature type="region of interest" description="Disordered" evidence="1">
    <location>
        <begin position="388"/>
        <end position="415"/>
    </location>
</feature>
<reference evidence="3" key="1">
    <citation type="submission" date="2023-06" db="EMBL/GenBank/DDBJ databases">
        <authorList>
            <consortium name="Lawrence Berkeley National Laboratory"/>
            <person name="Ahrendt S."/>
            <person name="Sahu N."/>
            <person name="Indic B."/>
            <person name="Wong-Bajracharya J."/>
            <person name="Merenyi Z."/>
            <person name="Ke H.-M."/>
            <person name="Monk M."/>
            <person name="Kocsube S."/>
            <person name="Drula E."/>
            <person name="Lipzen A."/>
            <person name="Balint B."/>
            <person name="Henrissat B."/>
            <person name="Andreopoulos B."/>
            <person name="Martin F.M."/>
            <person name="Harder C.B."/>
            <person name="Rigling D."/>
            <person name="Ford K.L."/>
            <person name="Foster G.D."/>
            <person name="Pangilinan J."/>
            <person name="Papanicolaou A."/>
            <person name="Barry K."/>
            <person name="LaButti K."/>
            <person name="Viragh M."/>
            <person name="Koriabine M."/>
            <person name="Yan M."/>
            <person name="Riley R."/>
            <person name="Champramary S."/>
            <person name="Plett K.L."/>
            <person name="Tsai I.J."/>
            <person name="Slot J."/>
            <person name="Sipos G."/>
            <person name="Plett J."/>
            <person name="Nagy L.G."/>
            <person name="Grigoriev I.V."/>
        </authorList>
    </citation>
    <scope>NUCLEOTIDE SEQUENCE</scope>
    <source>
        <strain evidence="3">HWK02</strain>
    </source>
</reference>
<feature type="region of interest" description="Disordered" evidence="1">
    <location>
        <begin position="167"/>
        <end position="207"/>
    </location>
</feature>
<feature type="compositionally biased region" description="Pro residues" evidence="1">
    <location>
        <begin position="170"/>
        <end position="199"/>
    </location>
</feature>
<accession>A0AA39US08</accession>
<keyword evidence="4" id="KW-1185">Reference proteome</keyword>
<keyword evidence="2" id="KW-0812">Transmembrane</keyword>
<feature type="compositionally biased region" description="Polar residues" evidence="1">
    <location>
        <begin position="400"/>
        <end position="415"/>
    </location>
</feature>
<feature type="transmembrane region" description="Helical" evidence="2">
    <location>
        <begin position="21"/>
        <end position="43"/>
    </location>
</feature>
<comment type="caution">
    <text evidence="3">The sequence shown here is derived from an EMBL/GenBank/DDBJ whole genome shotgun (WGS) entry which is preliminary data.</text>
</comment>
<dbReference type="AlphaFoldDB" id="A0AA39US08"/>
<organism evidence="3 4">
    <name type="scientific">Armillaria luteobubalina</name>
    <dbReference type="NCBI Taxonomy" id="153913"/>
    <lineage>
        <taxon>Eukaryota</taxon>
        <taxon>Fungi</taxon>
        <taxon>Dikarya</taxon>
        <taxon>Basidiomycota</taxon>
        <taxon>Agaricomycotina</taxon>
        <taxon>Agaricomycetes</taxon>
        <taxon>Agaricomycetidae</taxon>
        <taxon>Agaricales</taxon>
        <taxon>Marasmiineae</taxon>
        <taxon>Physalacriaceae</taxon>
        <taxon>Armillaria</taxon>
    </lineage>
</organism>
<evidence type="ECO:0000313" key="4">
    <source>
        <dbReference type="Proteomes" id="UP001175228"/>
    </source>
</evidence>
<evidence type="ECO:0000256" key="1">
    <source>
        <dbReference type="SAM" id="MobiDB-lite"/>
    </source>
</evidence>
<evidence type="ECO:0000313" key="3">
    <source>
        <dbReference type="EMBL" id="KAK0500533.1"/>
    </source>
</evidence>
<dbReference type="Proteomes" id="UP001175228">
    <property type="component" value="Unassembled WGS sequence"/>
</dbReference>
<gene>
    <name evidence="3" type="ORF">EDD18DRAFT_1150404</name>
</gene>
<feature type="compositionally biased region" description="Polar residues" evidence="1">
    <location>
        <begin position="497"/>
        <end position="507"/>
    </location>
</feature>
<protein>
    <recommendedName>
        <fullName evidence="5">SAP domain-containing protein</fullName>
    </recommendedName>
</protein>
<evidence type="ECO:0008006" key="5">
    <source>
        <dbReference type="Google" id="ProtNLM"/>
    </source>
</evidence>
<keyword evidence="2" id="KW-1133">Transmembrane helix</keyword>
<feature type="region of interest" description="Disordered" evidence="1">
    <location>
        <begin position="227"/>
        <end position="249"/>
    </location>
</feature>
<feature type="transmembrane region" description="Helical" evidence="2">
    <location>
        <begin position="87"/>
        <end position="112"/>
    </location>
</feature>